<evidence type="ECO:0000313" key="2">
    <source>
        <dbReference type="Proteomes" id="UP001328733"/>
    </source>
</evidence>
<organism evidence="1 2">
    <name type="scientific">Pannus brasiliensis CCIBt3594</name>
    <dbReference type="NCBI Taxonomy" id="1427578"/>
    <lineage>
        <taxon>Bacteria</taxon>
        <taxon>Bacillati</taxon>
        <taxon>Cyanobacteriota</taxon>
        <taxon>Cyanophyceae</taxon>
        <taxon>Oscillatoriophycideae</taxon>
        <taxon>Chroococcales</taxon>
        <taxon>Microcystaceae</taxon>
        <taxon>Pannus</taxon>
    </lineage>
</organism>
<proteinExistence type="predicted"/>
<keyword evidence="2" id="KW-1185">Reference proteome</keyword>
<dbReference type="RefSeq" id="WP_332866003.1">
    <property type="nucleotide sequence ID" value="NZ_JBAFSM010000030.1"/>
</dbReference>
<dbReference type="Proteomes" id="UP001328733">
    <property type="component" value="Unassembled WGS sequence"/>
</dbReference>
<reference evidence="1 2" key="1">
    <citation type="submission" date="2024-01" db="EMBL/GenBank/DDBJ databases">
        <title>Genomic insights into the taxonomy and metabolism of the cyanobacterium Pannus brasiliensis CCIBt3594.</title>
        <authorList>
            <person name="Machado M."/>
            <person name="Botero N.B."/>
            <person name="Andreote A.P.D."/>
            <person name="Feitosa A.M.T."/>
            <person name="Popin R."/>
            <person name="Sivonen K."/>
            <person name="Fiore M.F."/>
        </authorList>
    </citation>
    <scope>NUCLEOTIDE SEQUENCE [LARGE SCALE GENOMIC DNA]</scope>
    <source>
        <strain evidence="1 2">CCIBt3594</strain>
    </source>
</reference>
<protein>
    <submittedName>
        <fullName evidence="1">Uncharacterized protein</fullName>
    </submittedName>
</protein>
<sequence>MLVSPKSCTAALVGTATVFGALVLSPVPTKAQAPSLGDGMICVARGKTNAGAKIYFYTSEIDDDSIDRKEPVSVTMVQPVTDITEGEVVVLDKEKHSILIDAFGAATPPAMQPVGLALTTYQGNNTFSGKSQAGTPLSFSLSENNRVFTLQHAGSTYTGVCH</sequence>
<dbReference type="AlphaFoldDB" id="A0AAW9QN74"/>
<dbReference type="EMBL" id="JBAFSM010000030">
    <property type="protein sequence ID" value="MEG3438523.1"/>
    <property type="molecule type" value="Genomic_DNA"/>
</dbReference>
<comment type="caution">
    <text evidence="1">The sequence shown here is derived from an EMBL/GenBank/DDBJ whole genome shotgun (WGS) entry which is preliminary data.</text>
</comment>
<evidence type="ECO:0000313" key="1">
    <source>
        <dbReference type="EMBL" id="MEG3438523.1"/>
    </source>
</evidence>
<accession>A0AAW9QN74</accession>
<gene>
    <name evidence="1" type="ORF">V0288_15435</name>
</gene>
<name>A0AAW9QN74_9CHRO</name>